<dbReference type="GO" id="GO:0042147">
    <property type="term" value="P:retrograde transport, endosome to Golgi"/>
    <property type="evidence" value="ECO:0007669"/>
    <property type="project" value="InterPro"/>
</dbReference>
<name>A0A2S4Q1D1_9PEZI</name>
<dbReference type="EMBL" id="PEDP01000032">
    <property type="protein sequence ID" value="POS88098.1"/>
    <property type="molecule type" value="Genomic_DNA"/>
</dbReference>
<comment type="subcellular location">
    <subcellularLocation>
        <location evidence="1">Golgi apparatus</location>
        <location evidence="1">trans-Golgi network</location>
    </subcellularLocation>
</comment>
<dbReference type="InterPro" id="IPR019515">
    <property type="entry name" value="VPS54_N"/>
</dbReference>
<gene>
    <name evidence="11" type="ORF">EPUL_000600</name>
</gene>
<feature type="non-terminal residue" evidence="11">
    <location>
        <position position="1103"/>
    </location>
</feature>
<keyword evidence="7" id="KW-0175">Coiled coil</keyword>
<evidence type="ECO:0000256" key="1">
    <source>
        <dbReference type="ARBA" id="ARBA00004601"/>
    </source>
</evidence>
<keyword evidence="4" id="KW-0813">Transport</keyword>
<dbReference type="Gene3D" id="6.10.250.860">
    <property type="match status" value="1"/>
</dbReference>
<dbReference type="Pfam" id="PF10475">
    <property type="entry name" value="Vps54_N"/>
    <property type="match status" value="1"/>
</dbReference>
<feature type="domain" description="Vacuolar protein sorting-associated protein 54 N-terminal" evidence="10">
    <location>
        <begin position="267"/>
        <end position="380"/>
    </location>
</feature>
<sequence length="1103" mass="122370">MLSPSSRRSVDSLSPASPKTVRSEFYPRAGVGGRFQTQRGSVTGSANNLGSKLDAAANWHGLVESGQNSIFTLLQSPIVRSGSIVPNSALASNAFKAPTTRDIPPVTLSPIPDYDATVLKPYLNQVGAFYGALQSVKETEDEDGAQSSKKSSRSESITEGLDQIMRLSGSVRSNSLRQSSTSSSIEAPRKRSAGARRAVLTTAPLTTIPNVFFEENFHLENPRTFDVVSERSELVKPVQTITNGKKSLSTIDTTPRKALASNAILQEKLSWYMDTIEIHLVNSISSASQSFFAALGSLRELHMETSISVNRIKTLRKDLMSLDEEMAVKGLKIVSMKQRRENLKRLSDTILQLQSIMESITNCESLIEDGDVEKALDSIDTLENLVSGDNKSNSDHVPARDLREAGALKNLANNIDELRCRIGKVFELRFQNLLMNDLKQYMESISMSNTLQRWNLSSQRSRGHHREHSSPPYMTVKAEFRSELFAVLTGLFRARHISPAIIAYRESVLREVRNIARRQLPASSDEDTESITSASTVGVGKPRTQQEKISILARNLRSMDPEEGEDLLKRIYIGVGETLRRIGTHGKVLLDITSTIGENSSLANSPLSPDIEPLDQHSGKTSSRIISSRDTQEEIHLSLNISDLVGQAVDTAQDKIMKLLRVRSEQTIRLSVDNFLRYFILNLLFANECEAVSGRSGTLLKNLVNGHIKDFSRQLGESQRQSLATGMEADTWNAKDFNEEDNEVLSYIISSSSEDVKAWTAGSYVWTDSPTETKIEDKGNSNLEIETNVEKNQITSTPSKAVIRPAVIESEKFILPYSATLCLHGLASFLHLNTGIPSMTSEIASSILSYLTLFNSRCTQLILGAGATRSAGLKNITTKHLALASQALSFISILIPHIREFVRRHSSSSSSNTSLMNEFDKIKRAYLEHQKSISDKLVEIMAGRTMAHTKSMRSIDWSKERDGVNNYMETLTKETNTLYRVLSKHLPEATVNKIMQSVLANYKEQWSKAFGEVSLVSEKAKERMLRDVEWFKDKLTYLDNLVTADDANANTNNSNNNDEVNKKNNDDDSDNVGVSLVKLVKEKEVILKSISVVPALNKVSRKP</sequence>
<dbReference type="Proteomes" id="UP000237438">
    <property type="component" value="Unassembled WGS sequence"/>
</dbReference>
<evidence type="ECO:0000313" key="12">
    <source>
        <dbReference type="Proteomes" id="UP000237438"/>
    </source>
</evidence>
<evidence type="ECO:0000256" key="5">
    <source>
        <dbReference type="ARBA" id="ARBA00022927"/>
    </source>
</evidence>
<evidence type="ECO:0000256" key="2">
    <source>
        <dbReference type="ARBA" id="ARBA00009150"/>
    </source>
</evidence>
<evidence type="ECO:0000259" key="9">
    <source>
        <dbReference type="Pfam" id="PF07928"/>
    </source>
</evidence>
<dbReference type="PANTHER" id="PTHR12965:SF0">
    <property type="entry name" value="VACUOLAR PROTEIN SORTING-ASSOCIATED PROTEIN 54"/>
    <property type="match status" value="1"/>
</dbReference>
<dbReference type="InterPro" id="IPR039745">
    <property type="entry name" value="Vps54"/>
</dbReference>
<dbReference type="InterPro" id="IPR012501">
    <property type="entry name" value="Vps54_C"/>
</dbReference>
<feature type="compositionally biased region" description="Low complexity" evidence="8">
    <location>
        <begin position="1"/>
        <end position="17"/>
    </location>
</feature>
<protein>
    <recommendedName>
        <fullName evidence="3">Vacuolar protein sorting-associated protein 54</fullName>
    </recommendedName>
</protein>
<evidence type="ECO:0000256" key="8">
    <source>
        <dbReference type="SAM" id="MobiDB-lite"/>
    </source>
</evidence>
<dbReference type="GO" id="GO:0015031">
    <property type="term" value="P:protein transport"/>
    <property type="evidence" value="ECO:0007669"/>
    <property type="project" value="UniProtKB-KW"/>
</dbReference>
<dbReference type="GO" id="GO:0005829">
    <property type="term" value="C:cytosol"/>
    <property type="evidence" value="ECO:0007669"/>
    <property type="project" value="GOC"/>
</dbReference>
<dbReference type="OrthoDB" id="10259024at2759"/>
<dbReference type="GO" id="GO:0019905">
    <property type="term" value="F:syntaxin binding"/>
    <property type="evidence" value="ECO:0007669"/>
    <property type="project" value="TreeGrafter"/>
</dbReference>
<feature type="region of interest" description="Disordered" evidence="8">
    <location>
        <begin position="1046"/>
        <end position="1071"/>
    </location>
</feature>
<feature type="domain" description="Vacuolar protein sorting-associated protein 54 C-terminal" evidence="9">
    <location>
        <begin position="811"/>
        <end position="944"/>
    </location>
</feature>
<dbReference type="AlphaFoldDB" id="A0A2S4Q1D1"/>
<dbReference type="Pfam" id="PF07928">
    <property type="entry name" value="Vps54"/>
    <property type="match status" value="1"/>
</dbReference>
<feature type="region of interest" description="Disordered" evidence="8">
    <location>
        <begin position="601"/>
        <end position="627"/>
    </location>
</feature>
<evidence type="ECO:0000313" key="11">
    <source>
        <dbReference type="EMBL" id="POS88098.1"/>
    </source>
</evidence>
<dbReference type="GO" id="GO:0000938">
    <property type="term" value="C:GARP complex"/>
    <property type="evidence" value="ECO:0007669"/>
    <property type="project" value="InterPro"/>
</dbReference>
<comment type="similarity">
    <text evidence="2">Belongs to the VPS54 family.</text>
</comment>
<evidence type="ECO:0000256" key="4">
    <source>
        <dbReference type="ARBA" id="ARBA00022448"/>
    </source>
</evidence>
<feature type="region of interest" description="Disordered" evidence="8">
    <location>
        <begin position="520"/>
        <end position="542"/>
    </location>
</feature>
<organism evidence="11 12">
    <name type="scientific">Erysiphe pulchra</name>
    <dbReference type="NCBI Taxonomy" id="225359"/>
    <lineage>
        <taxon>Eukaryota</taxon>
        <taxon>Fungi</taxon>
        <taxon>Dikarya</taxon>
        <taxon>Ascomycota</taxon>
        <taxon>Pezizomycotina</taxon>
        <taxon>Leotiomycetes</taxon>
        <taxon>Erysiphales</taxon>
        <taxon>Erysiphaceae</taxon>
        <taxon>Erysiphe</taxon>
    </lineage>
</organism>
<evidence type="ECO:0000256" key="3">
    <source>
        <dbReference type="ARBA" id="ARBA00017665"/>
    </source>
</evidence>
<evidence type="ECO:0000256" key="7">
    <source>
        <dbReference type="ARBA" id="ARBA00023054"/>
    </source>
</evidence>
<feature type="region of interest" description="Disordered" evidence="8">
    <location>
        <begin position="1"/>
        <end position="21"/>
    </location>
</feature>
<feature type="compositionally biased region" description="Low complexity" evidence="8">
    <location>
        <begin position="1046"/>
        <end position="1058"/>
    </location>
</feature>
<feature type="compositionally biased region" description="Low complexity" evidence="8">
    <location>
        <begin position="168"/>
        <end position="184"/>
    </location>
</feature>
<comment type="caution">
    <text evidence="11">The sequence shown here is derived from an EMBL/GenBank/DDBJ whole genome shotgun (WGS) entry which is preliminary data.</text>
</comment>
<keyword evidence="5" id="KW-0653">Protein transport</keyword>
<keyword evidence="12" id="KW-1185">Reference proteome</keyword>
<keyword evidence="6" id="KW-0333">Golgi apparatus</keyword>
<dbReference type="GO" id="GO:0006896">
    <property type="term" value="P:Golgi to vacuole transport"/>
    <property type="evidence" value="ECO:0007669"/>
    <property type="project" value="TreeGrafter"/>
</dbReference>
<proteinExistence type="inferred from homology"/>
<reference evidence="11 12" key="1">
    <citation type="submission" date="2017-10" db="EMBL/GenBank/DDBJ databases">
        <title>Development of genomic resources for the powdery mildew, Erysiphe pulchra.</title>
        <authorList>
            <person name="Wadl P.A."/>
            <person name="Mack B.M."/>
            <person name="Moore G."/>
            <person name="Beltz S.B."/>
        </authorList>
    </citation>
    <scope>NUCLEOTIDE SEQUENCE [LARGE SCALE GENOMIC DNA]</scope>
    <source>
        <strain evidence="11">Cflorida</strain>
    </source>
</reference>
<accession>A0A2S4Q1D1</accession>
<dbReference type="PANTHER" id="PTHR12965">
    <property type="entry name" value="VACUOLAR PROTEIN SORTING 54"/>
    <property type="match status" value="1"/>
</dbReference>
<feature type="region of interest" description="Disordered" evidence="8">
    <location>
        <begin position="139"/>
        <end position="193"/>
    </location>
</feature>
<evidence type="ECO:0000256" key="6">
    <source>
        <dbReference type="ARBA" id="ARBA00023034"/>
    </source>
</evidence>
<evidence type="ECO:0000259" key="10">
    <source>
        <dbReference type="Pfam" id="PF10475"/>
    </source>
</evidence>
<dbReference type="STRING" id="225359.A0A2S4Q1D1"/>